<evidence type="ECO:0000313" key="2">
    <source>
        <dbReference type="EMBL" id="RDY08719.1"/>
    </source>
</evidence>
<gene>
    <name evidence="2" type="ORF">CR513_07029</name>
</gene>
<evidence type="ECO:0000313" key="3">
    <source>
        <dbReference type="Proteomes" id="UP000257109"/>
    </source>
</evidence>
<comment type="similarity">
    <text evidence="1">Belongs to the ARG7 family.</text>
</comment>
<evidence type="ECO:0008006" key="4">
    <source>
        <dbReference type="Google" id="ProtNLM"/>
    </source>
</evidence>
<dbReference type="Proteomes" id="UP000257109">
    <property type="component" value="Unassembled WGS sequence"/>
</dbReference>
<reference evidence="2" key="1">
    <citation type="submission" date="2018-05" db="EMBL/GenBank/DDBJ databases">
        <title>Draft genome of Mucuna pruriens seed.</title>
        <authorList>
            <person name="Nnadi N.E."/>
            <person name="Vos R."/>
            <person name="Hasami M.H."/>
            <person name="Devisetty U.K."/>
            <person name="Aguiy J.C."/>
        </authorList>
    </citation>
    <scope>NUCLEOTIDE SEQUENCE [LARGE SCALE GENOMIC DNA]</scope>
    <source>
        <strain evidence="2">JCA_2017</strain>
    </source>
</reference>
<feature type="non-terminal residue" evidence="2">
    <location>
        <position position="221"/>
    </location>
</feature>
<dbReference type="InterPro" id="IPR003676">
    <property type="entry name" value="SAUR_fam"/>
</dbReference>
<dbReference type="AlphaFoldDB" id="A0A371I130"/>
<comment type="caution">
    <text evidence="2">The sequence shown here is derived from an EMBL/GenBank/DDBJ whole genome shotgun (WGS) entry which is preliminary data.</text>
</comment>
<dbReference type="PANTHER" id="PTHR31929">
    <property type="entry name" value="SAUR-LIKE AUXIN-RESPONSIVE PROTEIN FAMILY-RELATED"/>
    <property type="match status" value="1"/>
</dbReference>
<dbReference type="Pfam" id="PF02519">
    <property type="entry name" value="Auxin_inducible"/>
    <property type="match status" value="1"/>
</dbReference>
<evidence type="ECO:0000256" key="1">
    <source>
        <dbReference type="ARBA" id="ARBA00006974"/>
    </source>
</evidence>
<accession>A0A371I130</accession>
<protein>
    <recommendedName>
        <fullName evidence="4">Auxin-induced protein X10A</fullName>
    </recommendedName>
</protein>
<proteinExistence type="inferred from homology"/>
<organism evidence="2 3">
    <name type="scientific">Mucuna pruriens</name>
    <name type="common">Velvet bean</name>
    <name type="synonym">Dolichos pruriens</name>
    <dbReference type="NCBI Taxonomy" id="157652"/>
    <lineage>
        <taxon>Eukaryota</taxon>
        <taxon>Viridiplantae</taxon>
        <taxon>Streptophyta</taxon>
        <taxon>Embryophyta</taxon>
        <taxon>Tracheophyta</taxon>
        <taxon>Spermatophyta</taxon>
        <taxon>Magnoliopsida</taxon>
        <taxon>eudicotyledons</taxon>
        <taxon>Gunneridae</taxon>
        <taxon>Pentapetalae</taxon>
        <taxon>rosids</taxon>
        <taxon>fabids</taxon>
        <taxon>Fabales</taxon>
        <taxon>Fabaceae</taxon>
        <taxon>Papilionoideae</taxon>
        <taxon>50 kb inversion clade</taxon>
        <taxon>NPAAA clade</taxon>
        <taxon>indigoferoid/millettioid clade</taxon>
        <taxon>Phaseoleae</taxon>
        <taxon>Mucuna</taxon>
    </lineage>
</organism>
<name>A0A371I130_MUCPR</name>
<dbReference type="OrthoDB" id="1026046at2759"/>
<dbReference type="GO" id="GO:0009733">
    <property type="term" value="P:response to auxin"/>
    <property type="evidence" value="ECO:0007669"/>
    <property type="project" value="InterPro"/>
</dbReference>
<dbReference type="STRING" id="157652.A0A371I130"/>
<keyword evidence="3" id="KW-1185">Reference proteome</keyword>
<sequence length="221" mass="24707">MIRGSQTASFCLQHRPQGSPLARPQLLKMLGLQQMMPFSYQIVLFPSNKNKKWVSIYLQSDGHQSQLAKHLQNLVCWRETEAVRHSHIILEPTLIPRLVESSRGRVSSQPVGDHMPSSTFTSQVSTHATMGFHLPGTRKASFAANQASSKAVDVPKGCLAVYVGEKMKRFVIPVSYLNQSSFQDLLNQAEDEFGYDHPMGGLTIPCREDEFLNITCHLNGL</sequence>
<dbReference type="EMBL" id="QJKJ01001224">
    <property type="protein sequence ID" value="RDY08719.1"/>
    <property type="molecule type" value="Genomic_DNA"/>
</dbReference>